<evidence type="ECO:0000313" key="1">
    <source>
        <dbReference type="EMBL" id="KAG8058639.1"/>
    </source>
</evidence>
<dbReference type="AlphaFoldDB" id="A0A8J5VVW6"/>
<keyword evidence="2" id="KW-1185">Reference proteome</keyword>
<sequence length="134" mass="14221">MSQLPPPLGVADVAGRKKRAGLPKLLHKFFFKVLRLRPTAAAAAAAAEPGAAAFEAYDYGYRMVDEFYHYYSYGGAGSTWGGVLSSIPEESSEVVSPDATAATLRKAYSESEQLIAADASAVDRAPTSCRLVDS</sequence>
<comment type="caution">
    <text evidence="1">The sequence shown here is derived from an EMBL/GenBank/DDBJ whole genome shotgun (WGS) entry which is preliminary data.</text>
</comment>
<gene>
    <name evidence="1" type="ORF">GUJ93_ZPchr0002g24365</name>
</gene>
<organism evidence="1 2">
    <name type="scientific">Zizania palustris</name>
    <name type="common">Northern wild rice</name>
    <dbReference type="NCBI Taxonomy" id="103762"/>
    <lineage>
        <taxon>Eukaryota</taxon>
        <taxon>Viridiplantae</taxon>
        <taxon>Streptophyta</taxon>
        <taxon>Embryophyta</taxon>
        <taxon>Tracheophyta</taxon>
        <taxon>Spermatophyta</taxon>
        <taxon>Magnoliopsida</taxon>
        <taxon>Liliopsida</taxon>
        <taxon>Poales</taxon>
        <taxon>Poaceae</taxon>
        <taxon>BOP clade</taxon>
        <taxon>Oryzoideae</taxon>
        <taxon>Oryzeae</taxon>
        <taxon>Zizaniinae</taxon>
        <taxon>Zizania</taxon>
    </lineage>
</organism>
<dbReference type="Proteomes" id="UP000729402">
    <property type="component" value="Unassembled WGS sequence"/>
</dbReference>
<protein>
    <submittedName>
        <fullName evidence="1">Uncharacterized protein</fullName>
    </submittedName>
</protein>
<accession>A0A8J5VVW6</accession>
<evidence type="ECO:0000313" key="2">
    <source>
        <dbReference type="Proteomes" id="UP000729402"/>
    </source>
</evidence>
<reference evidence="1" key="2">
    <citation type="submission" date="2021-02" db="EMBL/GenBank/DDBJ databases">
        <authorList>
            <person name="Kimball J.A."/>
            <person name="Haas M.W."/>
            <person name="Macchietto M."/>
            <person name="Kono T."/>
            <person name="Duquette J."/>
            <person name="Shao M."/>
        </authorList>
    </citation>
    <scope>NUCLEOTIDE SEQUENCE</scope>
    <source>
        <tissue evidence="1">Fresh leaf tissue</tissue>
    </source>
</reference>
<dbReference type="EMBL" id="JAAALK010000287">
    <property type="protein sequence ID" value="KAG8058639.1"/>
    <property type="molecule type" value="Genomic_DNA"/>
</dbReference>
<name>A0A8J5VVW6_ZIZPA</name>
<dbReference type="OrthoDB" id="676169at2759"/>
<reference evidence="1" key="1">
    <citation type="journal article" date="2021" name="bioRxiv">
        <title>Whole Genome Assembly and Annotation of Northern Wild Rice, Zizania palustris L., Supports a Whole Genome Duplication in the Zizania Genus.</title>
        <authorList>
            <person name="Haas M."/>
            <person name="Kono T."/>
            <person name="Macchietto M."/>
            <person name="Millas R."/>
            <person name="McGilp L."/>
            <person name="Shao M."/>
            <person name="Duquette J."/>
            <person name="Hirsch C.N."/>
            <person name="Kimball J."/>
        </authorList>
    </citation>
    <scope>NUCLEOTIDE SEQUENCE</scope>
    <source>
        <tissue evidence="1">Fresh leaf tissue</tissue>
    </source>
</reference>
<proteinExistence type="predicted"/>